<accession>A0A4U5PKP2</accession>
<reference evidence="2 3" key="2">
    <citation type="journal article" date="2019" name="G3 (Bethesda)">
        <title>Hybrid Assembly of the Genome of the Entomopathogenic Nematode Steinernema carpocapsae Identifies the X-Chromosome.</title>
        <authorList>
            <person name="Serra L."/>
            <person name="Macchietto M."/>
            <person name="Macias-Munoz A."/>
            <person name="McGill C.J."/>
            <person name="Rodriguez I.M."/>
            <person name="Rodriguez B."/>
            <person name="Murad R."/>
            <person name="Mortazavi A."/>
        </authorList>
    </citation>
    <scope>NUCLEOTIDE SEQUENCE [LARGE SCALE GENOMIC DNA]</scope>
    <source>
        <strain evidence="2 3">ALL</strain>
    </source>
</reference>
<feature type="signal peptide" evidence="1">
    <location>
        <begin position="1"/>
        <end position="20"/>
    </location>
</feature>
<gene>
    <name evidence="2" type="ORF">L596_010667</name>
</gene>
<name>A0A4U5PKP2_STECR</name>
<evidence type="ECO:0000313" key="3">
    <source>
        <dbReference type="Proteomes" id="UP000298663"/>
    </source>
</evidence>
<organism evidence="2 3">
    <name type="scientific">Steinernema carpocapsae</name>
    <name type="common">Entomopathogenic nematode</name>
    <dbReference type="NCBI Taxonomy" id="34508"/>
    <lineage>
        <taxon>Eukaryota</taxon>
        <taxon>Metazoa</taxon>
        <taxon>Ecdysozoa</taxon>
        <taxon>Nematoda</taxon>
        <taxon>Chromadorea</taxon>
        <taxon>Rhabditida</taxon>
        <taxon>Tylenchina</taxon>
        <taxon>Panagrolaimomorpha</taxon>
        <taxon>Strongyloidoidea</taxon>
        <taxon>Steinernematidae</taxon>
        <taxon>Steinernema</taxon>
    </lineage>
</organism>
<dbReference type="EMBL" id="AZBU02000002">
    <property type="protein sequence ID" value="TKR96684.1"/>
    <property type="molecule type" value="Genomic_DNA"/>
</dbReference>
<proteinExistence type="predicted"/>
<sequence>MRFLNLLFVILCLTTLAAFAKPITNDKSQSTVAEDGTDLFGVKLTKDQTQMVEAVDEIISIVEKVNDTSRRSKRRRSRFFRDWPQTLSRNFKLRLKKPLRTTRQRTNNL</sequence>
<reference evidence="2 3" key="1">
    <citation type="journal article" date="2015" name="Genome Biol.">
        <title>Comparative genomics of Steinernema reveals deeply conserved gene regulatory networks.</title>
        <authorList>
            <person name="Dillman A.R."/>
            <person name="Macchietto M."/>
            <person name="Porter C.F."/>
            <person name="Rogers A."/>
            <person name="Williams B."/>
            <person name="Antoshechkin I."/>
            <person name="Lee M.M."/>
            <person name="Goodwin Z."/>
            <person name="Lu X."/>
            <person name="Lewis E.E."/>
            <person name="Goodrich-Blair H."/>
            <person name="Stock S.P."/>
            <person name="Adams B.J."/>
            <person name="Sternberg P.W."/>
            <person name="Mortazavi A."/>
        </authorList>
    </citation>
    <scope>NUCLEOTIDE SEQUENCE [LARGE SCALE GENOMIC DNA]</scope>
    <source>
        <strain evidence="2 3">ALL</strain>
    </source>
</reference>
<evidence type="ECO:0008006" key="4">
    <source>
        <dbReference type="Google" id="ProtNLM"/>
    </source>
</evidence>
<protein>
    <recommendedName>
        <fullName evidence="4">SXP/RAL-2 family protein Ani s 5-like cation-binding domain-containing protein</fullName>
    </recommendedName>
</protein>
<evidence type="ECO:0000256" key="1">
    <source>
        <dbReference type="SAM" id="SignalP"/>
    </source>
</evidence>
<keyword evidence="1" id="KW-0732">Signal</keyword>
<keyword evidence="3" id="KW-1185">Reference proteome</keyword>
<feature type="chain" id="PRO_5020602327" description="SXP/RAL-2 family protein Ani s 5-like cation-binding domain-containing protein" evidence="1">
    <location>
        <begin position="21"/>
        <end position="109"/>
    </location>
</feature>
<dbReference type="AlphaFoldDB" id="A0A4U5PKP2"/>
<comment type="caution">
    <text evidence="2">The sequence shown here is derived from an EMBL/GenBank/DDBJ whole genome shotgun (WGS) entry which is preliminary data.</text>
</comment>
<dbReference type="Proteomes" id="UP000298663">
    <property type="component" value="Unassembled WGS sequence"/>
</dbReference>
<evidence type="ECO:0000313" key="2">
    <source>
        <dbReference type="EMBL" id="TKR96684.1"/>
    </source>
</evidence>